<dbReference type="OrthoDB" id="14911at2759"/>
<evidence type="ECO:0000256" key="8">
    <source>
        <dbReference type="SAM" id="MobiDB-lite"/>
    </source>
</evidence>
<dbReference type="SUPFAM" id="SSF56024">
    <property type="entry name" value="Phospholipase D/nuclease"/>
    <property type="match status" value="2"/>
</dbReference>
<dbReference type="InterPro" id="IPR016555">
    <property type="entry name" value="PLipase_D_euk"/>
</dbReference>
<dbReference type="GO" id="GO:0004630">
    <property type="term" value="F:phospholipase D activity"/>
    <property type="evidence" value="ECO:0007669"/>
    <property type="project" value="UniProtKB-UniRule"/>
</dbReference>
<dbReference type="Pfam" id="PF00787">
    <property type="entry name" value="PX"/>
    <property type="match status" value="1"/>
</dbReference>
<dbReference type="EC" id="3.1.4.4" evidence="7"/>
<dbReference type="Gene3D" id="3.30.870.10">
    <property type="entry name" value="Endonuclease Chain A"/>
    <property type="match status" value="3"/>
</dbReference>
<sequence length="1507" mass="171312">MVFIPDEPPRHSLDAARNSTPTTGTAAVQHAISEHGTNSTTPRAGTIGQQHRRTANRMSYAHQRSQSGWDKLFRNMSQRSESHPAEHTHSPAPDGDTESRVPGIGEDTLLHEDVQYVDESDDAGDALALGGFPRGGVDNRGRSDTGASSTGSAIQYANSHIGSTTQLNTHYDIPPDPQELSQPPEKVMKPPPDDDEEHPTFLRNKSAAASMGKFTRFLHQDSEGLHRSSSAPSSASSSSSATGGEEDEEKTNKNKRMEELRHKFKRAVLKASVMTRKPQQKMKSSFPNGMFPFLQDALFVPMFYFMRDEHGHRAPPVIFDAISLAVTVSGTTFDSEDQHHFVVRIELQYGDIKWVIYRRLQDFITLHTMLTLRKFQGRVHKLPTFPQQFSYAIEKAKSFTPGHQRVNRMNQATVDRKQALENYLIKVLRAMNMRPAYEICTFLELSAVSIVKDVGWKGKEGNLDRRVEHTTGQWCTPRDLRRWTRQWVIVRDSYIAFCSHISDPYPTDVLFADSQFDIKFRKKTGRNPLFPYRITVSNQYRRIQLRSDSERVINEWRHSIEQMKNTSAWAVPHRFASFAPIRDNSRCDLNCTCGRPYAQNEEYRLDRLLKRKAEEGVKIYVVVYKEVTVSLTINSAYTKRKLQSLHPNIMVQRHPDHLAGGTMFWAHHEKMLIVDNTFAFIGGLDLCWGRYDTHGHRLADYYLPYKGKPYSHLQNFFGQDYNNARIHDFANVNDYEDTLINRRTTPRMPWHDVHMAMIGQPARDVSRHFIMRWNFLKSSKAMAKTRLPFLMPKGEYSVSRNDLQYRGSCRTQVLRSSAEWSLGISKESSIHTAYCEMIRDAKHFIYIENQFFISNAREDSGYTIKNRIAEALVDRIKRAHRRKEKFRVIVLMPLMPAFEGDVNAAGAATLKLVMHWQYQTICRGDHSIMSQLEKDGINMHDYIRFYGLRTYDVIRRYSDNGIEQDLSHIIGNAPLEQGVPTIPKSPAAATPSVHIETPAPPAQRSPSPPPPTGLSFTDPPHMPDDYSFHNTRRSREMTRFSEHIERPTQKPPMIGRRSFNLHRPTFMKRRSSLSALPNLLSGSRAKQPQDVELESLDSLSDDDWPRPDTALRYLVRGTEHIKHSVHRDSDSEFGGSQVHLDMADVDNYVHPLPLRETGDSATPVFLGSKDEKGKQADRGAMAVLPEMAGAEYMRERLQAESTPGANAVGHVRQKSSKAPTSTPRRANTVAGTHTHTYPPVSRTGAQVLEHEVFGKKPDTPPPAPPTQQPPQQRPTPVPHGHTYSGTPASADQPEPEIVDQIVTELVYIHCKLMIVDDRYVIMGSANINDRSMPVVTTMNGRTYQAAKFAHSLRVQLCQEHTGVLDSVDQMRYINEMYVGKPPVDTKHSDARAEWTRNTKKLIEDPLSDDFFAMWQDTAEGNERIFRDIFRCVPDNTIETFDQYKTFIPGPEVPHGQALPGRSSADTLEILKNVKGHLVPIPMNFLKYENLGVKLGDKEMLVPVEVFT</sequence>
<dbReference type="PIRSF" id="PIRSF009376">
    <property type="entry name" value="Phospholipase_D_euk"/>
    <property type="match status" value="1"/>
</dbReference>
<dbReference type="STRING" id="61395.A0A1Y1VZS3"/>
<feature type="region of interest" description="Disordered" evidence="8">
    <location>
        <begin position="222"/>
        <end position="261"/>
    </location>
</feature>
<feature type="domain" description="PLD phosphodiesterase" evidence="9">
    <location>
        <begin position="1304"/>
        <end position="1331"/>
    </location>
</feature>
<evidence type="ECO:0000256" key="4">
    <source>
        <dbReference type="ARBA" id="ARBA00022801"/>
    </source>
</evidence>
<feature type="compositionally biased region" description="Polar residues" evidence="8">
    <location>
        <begin position="17"/>
        <end position="26"/>
    </location>
</feature>
<dbReference type="RefSeq" id="XP_040740712.1">
    <property type="nucleotide sequence ID" value="XM_040891478.1"/>
</dbReference>
<gene>
    <name evidence="11" type="ORF">DL89DRAFT_324714</name>
</gene>
<name>A0A1Y1VZS3_9FUNG</name>
<dbReference type="GeneID" id="63808126"/>
<comment type="catalytic activity">
    <reaction evidence="1 7">
        <text>a 1,2-diacyl-sn-glycero-3-phosphocholine + H2O = a 1,2-diacyl-sn-glycero-3-phosphate + choline + H(+)</text>
        <dbReference type="Rhea" id="RHEA:14445"/>
        <dbReference type="ChEBI" id="CHEBI:15354"/>
        <dbReference type="ChEBI" id="CHEBI:15377"/>
        <dbReference type="ChEBI" id="CHEBI:15378"/>
        <dbReference type="ChEBI" id="CHEBI:57643"/>
        <dbReference type="ChEBI" id="CHEBI:58608"/>
        <dbReference type="EC" id="3.1.4.4"/>
    </reaction>
</comment>
<dbReference type="InterPro" id="IPR001736">
    <property type="entry name" value="PLipase_D/transphosphatidylase"/>
</dbReference>
<dbReference type="EMBL" id="MCFD01000014">
    <property type="protein sequence ID" value="ORX66753.1"/>
    <property type="molecule type" value="Genomic_DNA"/>
</dbReference>
<dbReference type="CDD" id="cd06093">
    <property type="entry name" value="PX_domain"/>
    <property type="match status" value="1"/>
</dbReference>
<evidence type="ECO:0000256" key="1">
    <source>
        <dbReference type="ARBA" id="ARBA00000798"/>
    </source>
</evidence>
<accession>A0A1Y1VZS3</accession>
<evidence type="ECO:0000259" key="9">
    <source>
        <dbReference type="PROSITE" id="PS50035"/>
    </source>
</evidence>
<reference evidence="11 12" key="1">
    <citation type="submission" date="2016-07" db="EMBL/GenBank/DDBJ databases">
        <title>Pervasive Adenine N6-methylation of Active Genes in Fungi.</title>
        <authorList>
            <consortium name="DOE Joint Genome Institute"/>
            <person name="Mondo S.J."/>
            <person name="Dannebaum R.O."/>
            <person name="Kuo R.C."/>
            <person name="Labutti K."/>
            <person name="Haridas S."/>
            <person name="Kuo A."/>
            <person name="Salamov A."/>
            <person name="Ahrendt S.R."/>
            <person name="Lipzen A."/>
            <person name="Sullivan W."/>
            <person name="Andreopoulos W.B."/>
            <person name="Clum A."/>
            <person name="Lindquist E."/>
            <person name="Daum C."/>
            <person name="Ramamoorthy G.K."/>
            <person name="Gryganskyi A."/>
            <person name="Culley D."/>
            <person name="Magnuson J.K."/>
            <person name="James T.Y."/>
            <person name="O'Malley M.A."/>
            <person name="Stajich J.E."/>
            <person name="Spatafora J.W."/>
            <person name="Visel A."/>
            <person name="Grigoriev I.V."/>
        </authorList>
    </citation>
    <scope>NUCLEOTIDE SEQUENCE [LARGE SCALE GENOMIC DNA]</scope>
    <source>
        <strain evidence="11 12">ATCC 12442</strain>
    </source>
</reference>
<feature type="domain" description="PLD phosphodiesterase" evidence="9">
    <location>
        <begin position="663"/>
        <end position="690"/>
    </location>
</feature>
<feature type="compositionally biased region" description="Basic and acidic residues" evidence="8">
    <location>
        <begin position="250"/>
        <end position="261"/>
    </location>
</feature>
<keyword evidence="5 7" id="KW-0442">Lipid degradation</keyword>
<dbReference type="GO" id="GO:0006654">
    <property type="term" value="P:phosphatidic acid biosynthetic process"/>
    <property type="evidence" value="ECO:0007669"/>
    <property type="project" value="InterPro"/>
</dbReference>
<feature type="compositionally biased region" description="Pro residues" evidence="8">
    <location>
        <begin position="998"/>
        <end position="1012"/>
    </location>
</feature>
<evidence type="ECO:0000256" key="2">
    <source>
        <dbReference type="ARBA" id="ARBA00008664"/>
    </source>
</evidence>
<dbReference type="PANTHER" id="PTHR18896">
    <property type="entry name" value="PHOSPHOLIPASE D"/>
    <property type="match status" value="1"/>
</dbReference>
<feature type="compositionally biased region" description="Pro residues" evidence="8">
    <location>
        <begin position="1259"/>
        <end position="1277"/>
    </location>
</feature>
<dbReference type="InterPro" id="IPR015679">
    <property type="entry name" value="PLipase_D_fam"/>
</dbReference>
<comment type="caution">
    <text evidence="11">The sequence shown here is derived from an EMBL/GenBank/DDBJ whole genome shotgun (WGS) entry which is preliminary data.</text>
</comment>
<feature type="domain" description="PX" evidence="10">
    <location>
        <begin position="321"/>
        <end position="450"/>
    </location>
</feature>
<evidence type="ECO:0000256" key="6">
    <source>
        <dbReference type="ARBA" id="ARBA00023098"/>
    </source>
</evidence>
<feature type="region of interest" description="Disordered" evidence="8">
    <location>
        <begin position="978"/>
        <end position="1029"/>
    </location>
</feature>
<feature type="compositionally biased region" description="Polar residues" evidence="8">
    <location>
        <begin position="1216"/>
        <end position="1235"/>
    </location>
</feature>
<feature type="compositionally biased region" description="Low complexity" evidence="8">
    <location>
        <begin position="228"/>
        <end position="241"/>
    </location>
</feature>
<evidence type="ECO:0000259" key="10">
    <source>
        <dbReference type="PROSITE" id="PS50195"/>
    </source>
</evidence>
<evidence type="ECO:0000256" key="3">
    <source>
        <dbReference type="ARBA" id="ARBA00022737"/>
    </source>
</evidence>
<comment type="similarity">
    <text evidence="2 7">Belongs to the phospholipase D family.</text>
</comment>
<feature type="region of interest" description="Disordered" evidence="8">
    <location>
        <begin position="77"/>
        <end position="104"/>
    </location>
</feature>
<dbReference type="SUPFAM" id="SSF50729">
    <property type="entry name" value="PH domain-like"/>
    <property type="match status" value="1"/>
</dbReference>
<dbReference type="CDD" id="cd09141">
    <property type="entry name" value="PLDc_vPLD1_2_yPLD_like_2"/>
    <property type="match status" value="1"/>
</dbReference>
<feature type="region of interest" description="Disordered" evidence="8">
    <location>
        <begin position="165"/>
        <end position="200"/>
    </location>
</feature>
<dbReference type="SMART" id="SM00312">
    <property type="entry name" value="PX"/>
    <property type="match status" value="1"/>
</dbReference>
<dbReference type="Proteomes" id="UP000193922">
    <property type="component" value="Unassembled WGS sequence"/>
</dbReference>
<dbReference type="GO" id="GO:0035556">
    <property type="term" value="P:intracellular signal transduction"/>
    <property type="evidence" value="ECO:0007669"/>
    <property type="project" value="InterPro"/>
</dbReference>
<feature type="compositionally biased region" description="Basic and acidic residues" evidence="8">
    <location>
        <begin position="1248"/>
        <end position="1258"/>
    </location>
</feature>
<organism evidence="11 12">
    <name type="scientific">Linderina pennispora</name>
    <dbReference type="NCBI Taxonomy" id="61395"/>
    <lineage>
        <taxon>Eukaryota</taxon>
        <taxon>Fungi</taxon>
        <taxon>Fungi incertae sedis</taxon>
        <taxon>Zoopagomycota</taxon>
        <taxon>Kickxellomycotina</taxon>
        <taxon>Kickxellomycetes</taxon>
        <taxon>Kickxellales</taxon>
        <taxon>Kickxellaceae</taxon>
        <taxon>Linderina</taxon>
    </lineage>
</organism>
<evidence type="ECO:0000256" key="5">
    <source>
        <dbReference type="ARBA" id="ARBA00022963"/>
    </source>
</evidence>
<feature type="region of interest" description="Disordered" evidence="8">
    <location>
        <begin position="1"/>
        <end position="27"/>
    </location>
</feature>
<feature type="region of interest" description="Disordered" evidence="8">
    <location>
        <begin position="125"/>
        <end position="151"/>
    </location>
</feature>
<dbReference type="PROSITE" id="PS50195">
    <property type="entry name" value="PX"/>
    <property type="match status" value="1"/>
</dbReference>
<dbReference type="Pfam" id="PF00614">
    <property type="entry name" value="PLDc"/>
    <property type="match status" value="2"/>
</dbReference>
<protein>
    <recommendedName>
        <fullName evidence="7">Phospholipase</fullName>
        <ecNumber evidence="7">3.1.4.4</ecNumber>
    </recommendedName>
</protein>
<evidence type="ECO:0000313" key="11">
    <source>
        <dbReference type="EMBL" id="ORX66753.1"/>
    </source>
</evidence>
<keyword evidence="3" id="KW-0677">Repeat</keyword>
<dbReference type="GO" id="GO:0009395">
    <property type="term" value="P:phospholipid catabolic process"/>
    <property type="evidence" value="ECO:0007669"/>
    <property type="project" value="TreeGrafter"/>
</dbReference>
<dbReference type="PANTHER" id="PTHR18896:SF76">
    <property type="entry name" value="PHOSPHOLIPASE"/>
    <property type="match status" value="1"/>
</dbReference>
<keyword evidence="6" id="KW-0443">Lipid metabolism</keyword>
<dbReference type="InterPro" id="IPR001683">
    <property type="entry name" value="PX_dom"/>
</dbReference>
<proteinExistence type="inferred from homology"/>
<keyword evidence="4 7" id="KW-0378">Hydrolase</keyword>
<feature type="region of interest" description="Disordered" evidence="8">
    <location>
        <begin position="1200"/>
        <end position="1294"/>
    </location>
</feature>
<evidence type="ECO:0000313" key="12">
    <source>
        <dbReference type="Proteomes" id="UP000193922"/>
    </source>
</evidence>
<feature type="compositionally biased region" description="Basic and acidic residues" evidence="8">
    <location>
        <begin position="80"/>
        <end position="89"/>
    </location>
</feature>
<dbReference type="GO" id="GO:0035091">
    <property type="term" value="F:phosphatidylinositol binding"/>
    <property type="evidence" value="ECO:0007669"/>
    <property type="project" value="InterPro"/>
</dbReference>
<dbReference type="InterPro" id="IPR036871">
    <property type="entry name" value="PX_dom_sf"/>
</dbReference>
<dbReference type="PROSITE" id="PS50035">
    <property type="entry name" value="PLD"/>
    <property type="match status" value="2"/>
</dbReference>
<dbReference type="Gene3D" id="3.30.1520.10">
    <property type="entry name" value="Phox-like domain"/>
    <property type="match status" value="1"/>
</dbReference>
<keyword evidence="12" id="KW-1185">Reference proteome</keyword>
<dbReference type="SUPFAM" id="SSF64268">
    <property type="entry name" value="PX domain"/>
    <property type="match status" value="1"/>
</dbReference>
<evidence type="ECO:0000256" key="7">
    <source>
        <dbReference type="PIRNR" id="PIRNR009376"/>
    </source>
</evidence>
<dbReference type="SMART" id="SM00155">
    <property type="entry name" value="PLDc"/>
    <property type="match status" value="2"/>
</dbReference>